<dbReference type="RefSeq" id="WP_076003975.1">
    <property type="nucleotide sequence ID" value="NZ_CP018258.1"/>
</dbReference>
<reference evidence="2" key="1">
    <citation type="submission" date="2016-11" db="EMBL/GenBank/DDBJ databases">
        <title>Dehalogenimonas formicexedens sp. nov., a chlorinated alkane respiring bacterium isolated from contaminated groundwater.</title>
        <authorList>
            <person name="Key T.A."/>
            <person name="Bowman K.S."/>
            <person name="Lee I."/>
            <person name="Chun J."/>
            <person name="Albuquerque L."/>
            <person name="da Costa M.S."/>
            <person name="Rainey F.A."/>
            <person name="Moe W.M."/>
        </authorList>
    </citation>
    <scope>NUCLEOTIDE SEQUENCE [LARGE SCALE GENOMIC DNA]</scope>
    <source>
        <strain evidence="2">NSZ-14</strain>
    </source>
</reference>
<gene>
    <name evidence="1" type="ORF">Dform_00935</name>
</gene>
<dbReference type="Proteomes" id="UP000185934">
    <property type="component" value="Chromosome"/>
</dbReference>
<accession>A0A1P8F712</accession>
<dbReference type="AlphaFoldDB" id="A0A1P8F712"/>
<proteinExistence type="predicted"/>
<organism evidence="1 2">
    <name type="scientific">Dehalogenimonas formicexedens</name>
    <dbReference type="NCBI Taxonomy" id="1839801"/>
    <lineage>
        <taxon>Bacteria</taxon>
        <taxon>Bacillati</taxon>
        <taxon>Chloroflexota</taxon>
        <taxon>Dehalococcoidia</taxon>
        <taxon>Dehalococcoidales</taxon>
        <taxon>Dehalococcoidaceae</taxon>
        <taxon>Dehalogenimonas</taxon>
    </lineage>
</organism>
<evidence type="ECO:0000313" key="1">
    <source>
        <dbReference type="EMBL" id="APV44276.1"/>
    </source>
</evidence>
<dbReference type="OrthoDB" id="161442at2"/>
<keyword evidence="2" id="KW-1185">Reference proteome</keyword>
<dbReference type="EMBL" id="CP018258">
    <property type="protein sequence ID" value="APV44276.1"/>
    <property type="molecule type" value="Genomic_DNA"/>
</dbReference>
<sequence>MTDDILREASNIALCRECAWYKSCTIPMRFTAEDIKRQMEAQQGVTFTAQDDANMQNMIGSMAQAVQNSMVEACPVFIQRLRESPKLAERIKRIMQNWSDENA</sequence>
<name>A0A1P8F712_9CHLR</name>
<protein>
    <submittedName>
        <fullName evidence="1">Uncharacterized protein</fullName>
    </submittedName>
</protein>
<evidence type="ECO:0000313" key="2">
    <source>
        <dbReference type="Proteomes" id="UP000185934"/>
    </source>
</evidence>
<dbReference type="KEGG" id="dfo:Dform_00935"/>